<reference evidence="1" key="1">
    <citation type="submission" date="2019-10" db="EMBL/GenBank/DDBJ databases">
        <authorList>
            <person name="Paulsen S."/>
        </authorList>
    </citation>
    <scope>NUCLEOTIDE SEQUENCE</scope>
    <source>
        <strain evidence="1">LMG 19692</strain>
    </source>
</reference>
<evidence type="ECO:0000313" key="2">
    <source>
        <dbReference type="EMBL" id="WOX28622.1"/>
    </source>
</evidence>
<evidence type="ECO:0000313" key="4">
    <source>
        <dbReference type="Proteomes" id="UP001304419"/>
    </source>
</evidence>
<proteinExistence type="predicted"/>
<dbReference type="EMBL" id="WEIA01000006">
    <property type="protein sequence ID" value="NLR21962.1"/>
    <property type="molecule type" value="Genomic_DNA"/>
</dbReference>
<evidence type="ECO:0000313" key="1">
    <source>
        <dbReference type="EMBL" id="NLR21962.1"/>
    </source>
</evidence>
<gene>
    <name evidence="1" type="ORF">F9Y85_11640</name>
    <name evidence="2" type="ORF">R5H13_18710</name>
</gene>
<protein>
    <submittedName>
        <fullName evidence="1">Uncharacterized protein</fullName>
    </submittedName>
</protein>
<evidence type="ECO:0000313" key="3">
    <source>
        <dbReference type="Proteomes" id="UP000646877"/>
    </source>
</evidence>
<sequence length="296" mass="34085">MTQFYFGGWYNEDTPTRLDALKQALSQQDKAKVETLSETLFESYLDVTAALTKAQIIQYADLMGDELSTIELDICMGELVDHHHPDDIETACRHCLELGIDFPFADYFLMEMTANRSEFDIEFFERTVAPSFMELRKAGKMSVTDYFALMCEIVCRLDKCEYGANCLEKLLKDPELDLSQLTENDYTACLDTCHYGYFLKPELFRLFVKKANGRQVIESTTEWQESGEYFLITYQFKSIFGEANAYCGGWEEYNDSFTDAFIELKRSNLVTQVEQQVIDCLERGGHHDLAQAFITA</sequence>
<dbReference type="EMBL" id="CP137578">
    <property type="protein sequence ID" value="WOX28622.1"/>
    <property type="molecule type" value="Genomic_DNA"/>
</dbReference>
<reference evidence="2 4" key="2">
    <citation type="submission" date="2023-10" db="EMBL/GenBank/DDBJ databases">
        <title>To unveil natural product biosynthetic capacity in Pseudoalteromonas.</title>
        <authorList>
            <person name="Wang J."/>
        </authorList>
    </citation>
    <scope>NUCLEOTIDE SEQUENCE [LARGE SCALE GENOMIC DNA]</scope>
    <source>
        <strain evidence="2 4">DSM 15914</strain>
    </source>
</reference>
<dbReference type="RefSeq" id="WP_039493279.1">
    <property type="nucleotide sequence ID" value="NZ_CBCSDF010000013.1"/>
</dbReference>
<dbReference type="Proteomes" id="UP000646877">
    <property type="component" value="Unassembled WGS sequence"/>
</dbReference>
<keyword evidence="4" id="KW-1185">Reference proteome</keyword>
<dbReference type="Proteomes" id="UP001304419">
    <property type="component" value="Chromosome 1"/>
</dbReference>
<organism evidence="1 3">
    <name type="scientific">Pseudoalteromonas maricaloris</name>
    <dbReference type="NCBI Taxonomy" id="184924"/>
    <lineage>
        <taxon>Bacteria</taxon>
        <taxon>Pseudomonadati</taxon>
        <taxon>Pseudomonadota</taxon>
        <taxon>Gammaproteobacteria</taxon>
        <taxon>Alteromonadales</taxon>
        <taxon>Pseudoalteromonadaceae</taxon>
        <taxon>Pseudoalteromonas</taxon>
    </lineage>
</organism>
<name>A0A8I2H4V2_9GAMM</name>
<accession>A0A8I2H4V2</accession>
<dbReference type="AlphaFoldDB" id="A0A8I2H4V2"/>